<dbReference type="RefSeq" id="WP_089899677.1">
    <property type="nucleotide sequence ID" value="NZ_FOCI01000004.1"/>
</dbReference>
<feature type="region of interest" description="Disordered" evidence="1">
    <location>
        <begin position="146"/>
        <end position="166"/>
    </location>
</feature>
<evidence type="ECO:0008006" key="5">
    <source>
        <dbReference type="Google" id="ProtNLM"/>
    </source>
</evidence>
<proteinExistence type="predicted"/>
<dbReference type="STRING" id="245187.SAMN04488003_104175"/>
<dbReference type="AlphaFoldDB" id="A0A1H8B860"/>
<keyword evidence="4" id="KW-1185">Reference proteome</keyword>
<dbReference type="OrthoDB" id="9792021at2"/>
<feature type="chain" id="PRO_5011457402" description="Secreted protein" evidence="2">
    <location>
        <begin position="24"/>
        <end position="166"/>
    </location>
</feature>
<name>A0A1H8B860_9RHOB</name>
<evidence type="ECO:0000256" key="1">
    <source>
        <dbReference type="SAM" id="MobiDB-lite"/>
    </source>
</evidence>
<dbReference type="EMBL" id="FOCI01000004">
    <property type="protein sequence ID" value="SEM78228.1"/>
    <property type="molecule type" value="Genomic_DNA"/>
</dbReference>
<protein>
    <recommendedName>
        <fullName evidence="5">Secreted protein</fullName>
    </recommendedName>
</protein>
<evidence type="ECO:0000313" key="3">
    <source>
        <dbReference type="EMBL" id="SEM78228.1"/>
    </source>
</evidence>
<organism evidence="3 4">
    <name type="scientific">Loktanella fryxellensis</name>
    <dbReference type="NCBI Taxonomy" id="245187"/>
    <lineage>
        <taxon>Bacteria</taxon>
        <taxon>Pseudomonadati</taxon>
        <taxon>Pseudomonadota</taxon>
        <taxon>Alphaproteobacteria</taxon>
        <taxon>Rhodobacterales</taxon>
        <taxon>Roseobacteraceae</taxon>
        <taxon>Loktanella</taxon>
    </lineage>
</organism>
<feature type="signal peptide" evidence="2">
    <location>
        <begin position="1"/>
        <end position="23"/>
    </location>
</feature>
<dbReference type="Proteomes" id="UP000199585">
    <property type="component" value="Unassembled WGS sequence"/>
</dbReference>
<evidence type="ECO:0000313" key="4">
    <source>
        <dbReference type="Proteomes" id="UP000199585"/>
    </source>
</evidence>
<keyword evidence="2" id="KW-0732">Signal</keyword>
<evidence type="ECO:0000256" key="2">
    <source>
        <dbReference type="SAM" id="SignalP"/>
    </source>
</evidence>
<reference evidence="3 4" key="1">
    <citation type="submission" date="2016-10" db="EMBL/GenBank/DDBJ databases">
        <authorList>
            <person name="de Groot N.N."/>
        </authorList>
    </citation>
    <scope>NUCLEOTIDE SEQUENCE [LARGE SCALE GENOMIC DNA]</scope>
    <source>
        <strain evidence="3 4">DSM 16213</strain>
    </source>
</reference>
<gene>
    <name evidence="3" type="ORF">SAMN04488003_104175</name>
</gene>
<accession>A0A1H8B860</accession>
<sequence>MPISKRSAALALIMSLLPLVATAQTAQQQMIADQAEESQNDDSTLADRPISMFVPLVDDCIAAPDATTCGDVRAVVTECAADLTEDACDVLFTESEDLFADPVELEQAETALTDTAAAIANMSFAATEGEIGALIDDATRASSERTMLRGDENLNSHSSPPLIADE</sequence>